<name>A0A3N4LI52_9PEZI</name>
<sequence length="428" mass="47424">MPPAITILPLGTASAVPSNTRNHSSLALLLPSSNTLLFDVGEGTQHQLQKIKHLSPSKITKIFITHLHGDHIFGLCPLLSTLCNGHGGIAEGGEDPRLANTGKENRPEKATIEIFGPKGLREYVRHTLRLTYTHLGSWISVHELLHAHEEETPNTTDMCYVKEIPGNNLRQDKRGFWKDIFKNEEFNISAGEIRHSIPSIGYVVTEEPLPGKIPKEYPKIIASYKEHFRARGIANPMSLLSALQSGQTISEHGAAGIFFPTILSERGIHLPDNSILPRPPPRPGRKTTILGDTYDPSPIAPLAQNSTVLIHEATNAYLPIVDPNTKSTETYELVKERTMSRGHSTPEMAGLFAREINLGVTEDGYEVEGTLILNHFSSRYKDDEADGPEGQAKKIMNAIRYCAENAWCNEKRVICARDGVKIEIKIYE</sequence>
<proteinExistence type="inferred from homology"/>
<dbReference type="HAMAP" id="MF_01818">
    <property type="entry name" value="RNase_Z_BN"/>
    <property type="match status" value="1"/>
</dbReference>
<dbReference type="EMBL" id="ML121551">
    <property type="protein sequence ID" value="RPB22577.1"/>
    <property type="molecule type" value="Genomic_DNA"/>
</dbReference>
<dbReference type="InterPro" id="IPR013471">
    <property type="entry name" value="RNase_Z/BN"/>
</dbReference>
<dbReference type="InParanoid" id="A0A3N4LI52"/>
<protein>
    <submittedName>
        <fullName evidence="9">Uncharacterized protein</fullName>
    </submittedName>
</protein>
<accession>A0A3N4LI52</accession>
<dbReference type="InterPro" id="IPR036866">
    <property type="entry name" value="RibonucZ/Hydroxyglut_hydro"/>
</dbReference>
<keyword evidence="4" id="KW-0540">Nuclease</keyword>
<dbReference type="CDD" id="cd07717">
    <property type="entry name" value="RNaseZ_ZiPD-like_MBL-fold"/>
    <property type="match status" value="1"/>
</dbReference>
<evidence type="ECO:0000256" key="8">
    <source>
        <dbReference type="ARBA" id="ARBA00022833"/>
    </source>
</evidence>
<dbReference type="STRING" id="1051890.A0A3N4LI52"/>
<keyword evidence="5" id="KW-0479">Metal-binding</keyword>
<dbReference type="GO" id="GO:0046872">
    <property type="term" value="F:metal ion binding"/>
    <property type="evidence" value="ECO:0007669"/>
    <property type="project" value="UniProtKB-KW"/>
</dbReference>
<dbReference type="SUPFAM" id="SSF56281">
    <property type="entry name" value="Metallo-hydrolase/oxidoreductase"/>
    <property type="match status" value="1"/>
</dbReference>
<dbReference type="GO" id="GO:0042781">
    <property type="term" value="F:3'-tRNA processing endoribonuclease activity"/>
    <property type="evidence" value="ECO:0007669"/>
    <property type="project" value="TreeGrafter"/>
</dbReference>
<keyword evidence="8" id="KW-0862">Zinc</keyword>
<dbReference type="PANTHER" id="PTHR46018">
    <property type="entry name" value="ZINC PHOSPHODIESTERASE ELAC PROTEIN 1"/>
    <property type="match status" value="1"/>
</dbReference>
<evidence type="ECO:0000256" key="2">
    <source>
        <dbReference type="ARBA" id="ARBA00011738"/>
    </source>
</evidence>
<dbReference type="PANTHER" id="PTHR46018:SF2">
    <property type="entry name" value="ZINC PHOSPHODIESTERASE ELAC PROTEIN 1"/>
    <property type="match status" value="1"/>
</dbReference>
<evidence type="ECO:0000256" key="4">
    <source>
        <dbReference type="ARBA" id="ARBA00022722"/>
    </source>
</evidence>
<dbReference type="AlphaFoldDB" id="A0A3N4LI52"/>
<dbReference type="Proteomes" id="UP000267821">
    <property type="component" value="Unassembled WGS sequence"/>
</dbReference>
<comment type="subunit">
    <text evidence="2">Homodimer.</text>
</comment>
<evidence type="ECO:0000256" key="3">
    <source>
        <dbReference type="ARBA" id="ARBA00022694"/>
    </source>
</evidence>
<keyword evidence="3" id="KW-0819">tRNA processing</keyword>
<keyword evidence="7" id="KW-0378">Hydrolase</keyword>
<evidence type="ECO:0000313" key="9">
    <source>
        <dbReference type="EMBL" id="RPB22577.1"/>
    </source>
</evidence>
<reference evidence="9 10" key="1">
    <citation type="journal article" date="2018" name="Nat. Ecol. Evol.">
        <title>Pezizomycetes genomes reveal the molecular basis of ectomycorrhizal truffle lifestyle.</title>
        <authorList>
            <person name="Murat C."/>
            <person name="Payen T."/>
            <person name="Noel B."/>
            <person name="Kuo A."/>
            <person name="Morin E."/>
            <person name="Chen J."/>
            <person name="Kohler A."/>
            <person name="Krizsan K."/>
            <person name="Balestrini R."/>
            <person name="Da Silva C."/>
            <person name="Montanini B."/>
            <person name="Hainaut M."/>
            <person name="Levati E."/>
            <person name="Barry K.W."/>
            <person name="Belfiori B."/>
            <person name="Cichocki N."/>
            <person name="Clum A."/>
            <person name="Dockter R.B."/>
            <person name="Fauchery L."/>
            <person name="Guy J."/>
            <person name="Iotti M."/>
            <person name="Le Tacon F."/>
            <person name="Lindquist E.A."/>
            <person name="Lipzen A."/>
            <person name="Malagnac F."/>
            <person name="Mello A."/>
            <person name="Molinier V."/>
            <person name="Miyauchi S."/>
            <person name="Poulain J."/>
            <person name="Riccioni C."/>
            <person name="Rubini A."/>
            <person name="Sitrit Y."/>
            <person name="Splivallo R."/>
            <person name="Traeger S."/>
            <person name="Wang M."/>
            <person name="Zifcakova L."/>
            <person name="Wipf D."/>
            <person name="Zambonelli A."/>
            <person name="Paolocci F."/>
            <person name="Nowrousian M."/>
            <person name="Ottonello S."/>
            <person name="Baldrian P."/>
            <person name="Spatafora J.W."/>
            <person name="Henrissat B."/>
            <person name="Nagy L.G."/>
            <person name="Aury J.M."/>
            <person name="Wincker P."/>
            <person name="Grigoriev I.V."/>
            <person name="Bonfante P."/>
            <person name="Martin F.M."/>
        </authorList>
    </citation>
    <scope>NUCLEOTIDE SEQUENCE [LARGE SCALE GENOMIC DNA]</scope>
    <source>
        <strain evidence="9 10">ATCC MYA-4762</strain>
    </source>
</reference>
<keyword evidence="10" id="KW-1185">Reference proteome</keyword>
<evidence type="ECO:0000313" key="10">
    <source>
        <dbReference type="Proteomes" id="UP000267821"/>
    </source>
</evidence>
<evidence type="ECO:0000256" key="1">
    <source>
        <dbReference type="ARBA" id="ARBA00001947"/>
    </source>
</evidence>
<comment type="cofactor">
    <cofactor evidence="1">
        <name>Zn(2+)</name>
        <dbReference type="ChEBI" id="CHEBI:29105"/>
    </cofactor>
</comment>
<evidence type="ECO:0000256" key="5">
    <source>
        <dbReference type="ARBA" id="ARBA00022723"/>
    </source>
</evidence>
<evidence type="ECO:0000256" key="6">
    <source>
        <dbReference type="ARBA" id="ARBA00022759"/>
    </source>
</evidence>
<organism evidence="9 10">
    <name type="scientific">Terfezia boudieri ATCC MYA-4762</name>
    <dbReference type="NCBI Taxonomy" id="1051890"/>
    <lineage>
        <taxon>Eukaryota</taxon>
        <taxon>Fungi</taxon>
        <taxon>Dikarya</taxon>
        <taxon>Ascomycota</taxon>
        <taxon>Pezizomycotina</taxon>
        <taxon>Pezizomycetes</taxon>
        <taxon>Pezizales</taxon>
        <taxon>Pezizaceae</taxon>
        <taxon>Terfezia</taxon>
    </lineage>
</organism>
<keyword evidence="6" id="KW-0255">Endonuclease</keyword>
<gene>
    <name evidence="9" type="ORF">L211DRAFT_788497</name>
</gene>
<dbReference type="OrthoDB" id="527344at2759"/>
<dbReference type="Gene3D" id="3.60.15.10">
    <property type="entry name" value="Ribonuclease Z/Hydroxyacylglutathione hydrolase-like"/>
    <property type="match status" value="1"/>
</dbReference>
<evidence type="ECO:0000256" key="7">
    <source>
        <dbReference type="ARBA" id="ARBA00022801"/>
    </source>
</evidence>
<dbReference type="Pfam" id="PF23023">
    <property type="entry name" value="Anti-Pycsar_Apyc1"/>
    <property type="match status" value="1"/>
</dbReference>
<dbReference type="GO" id="GO:0005634">
    <property type="term" value="C:nucleus"/>
    <property type="evidence" value="ECO:0007669"/>
    <property type="project" value="TreeGrafter"/>
</dbReference>